<evidence type="ECO:0000313" key="2">
    <source>
        <dbReference type="Proteomes" id="UP000183926"/>
    </source>
</evidence>
<protein>
    <submittedName>
        <fullName evidence="1">Uncharacterized protein</fullName>
    </submittedName>
</protein>
<proteinExistence type="predicted"/>
<evidence type="ECO:0000313" key="1">
    <source>
        <dbReference type="EMBL" id="SFU70719.1"/>
    </source>
</evidence>
<name>A0A1I7ICP6_9PROT</name>
<dbReference type="OrthoDB" id="773332at2"/>
<accession>A0A1I7ICP6</accession>
<dbReference type="EMBL" id="FPBL01000008">
    <property type="protein sequence ID" value="SFU70719.1"/>
    <property type="molecule type" value="Genomic_DNA"/>
</dbReference>
<dbReference type="RefSeq" id="WP_083414732.1">
    <property type="nucleotide sequence ID" value="NZ_FPBL01000008.1"/>
</dbReference>
<sequence>MTDPRNLSQEDRRLFRIVGEVLHYVWDPIGVAGVPQARDEYDNYVPQVFSLLRAGSDKAVISEYLQQISEGRMGLSKLTDQADDAASVLVDWRDHINESRA</sequence>
<dbReference type="AlphaFoldDB" id="A0A1I7ICP6"/>
<dbReference type="Proteomes" id="UP000183926">
    <property type="component" value="Unassembled WGS sequence"/>
</dbReference>
<organism evidence="1 2">
    <name type="scientific">Nitrosomonas eutropha</name>
    <dbReference type="NCBI Taxonomy" id="916"/>
    <lineage>
        <taxon>Bacteria</taxon>
        <taxon>Pseudomonadati</taxon>
        <taxon>Pseudomonadota</taxon>
        <taxon>Betaproteobacteria</taxon>
        <taxon>Nitrosomonadales</taxon>
        <taxon>Nitrosomonadaceae</taxon>
        <taxon>Nitrosomonas</taxon>
    </lineage>
</organism>
<reference evidence="1 2" key="1">
    <citation type="submission" date="2016-10" db="EMBL/GenBank/DDBJ databases">
        <authorList>
            <person name="de Groot N.N."/>
        </authorList>
    </citation>
    <scope>NUCLEOTIDE SEQUENCE [LARGE SCALE GENOMIC DNA]</scope>
    <source>
        <strain evidence="1 2">Nm24</strain>
    </source>
</reference>
<gene>
    <name evidence="1" type="ORF">SAMN05216339_10822</name>
</gene>